<dbReference type="GO" id="GO:0008270">
    <property type="term" value="F:zinc ion binding"/>
    <property type="evidence" value="ECO:0007669"/>
    <property type="project" value="InterPro"/>
</dbReference>
<dbReference type="SUPFAM" id="SSF55486">
    <property type="entry name" value="Metalloproteases ('zincins'), catalytic domain"/>
    <property type="match status" value="1"/>
</dbReference>
<evidence type="ECO:0000256" key="11">
    <source>
        <dbReference type="PIRSR" id="PIRSR601842-1"/>
    </source>
</evidence>
<evidence type="ECO:0000256" key="4">
    <source>
        <dbReference type="ARBA" id="ARBA00022670"/>
    </source>
</evidence>
<keyword evidence="5 12" id="KW-0479">Metal-binding</keyword>
<organism evidence="15 16">
    <name type="scientific">Ganoderma sinense ZZ0214-1</name>
    <dbReference type="NCBI Taxonomy" id="1077348"/>
    <lineage>
        <taxon>Eukaryota</taxon>
        <taxon>Fungi</taxon>
        <taxon>Dikarya</taxon>
        <taxon>Basidiomycota</taxon>
        <taxon>Agaricomycotina</taxon>
        <taxon>Agaricomycetes</taxon>
        <taxon>Polyporales</taxon>
        <taxon>Polyporaceae</taxon>
        <taxon>Ganoderma</taxon>
    </lineage>
</organism>
<evidence type="ECO:0000256" key="5">
    <source>
        <dbReference type="ARBA" id="ARBA00022723"/>
    </source>
</evidence>
<dbReference type="InterPro" id="IPR011096">
    <property type="entry name" value="FTP_domain"/>
</dbReference>
<evidence type="ECO:0000256" key="10">
    <source>
        <dbReference type="ARBA" id="ARBA00023145"/>
    </source>
</evidence>
<comment type="subcellular location">
    <subcellularLocation>
        <location evidence="1 13">Secreted</location>
    </subcellularLocation>
</comment>
<evidence type="ECO:0000256" key="3">
    <source>
        <dbReference type="ARBA" id="ARBA00022525"/>
    </source>
</evidence>
<dbReference type="GO" id="GO:0004222">
    <property type="term" value="F:metalloendopeptidase activity"/>
    <property type="evidence" value="ECO:0007669"/>
    <property type="project" value="InterPro"/>
</dbReference>
<keyword evidence="3 13" id="KW-0964">Secreted</keyword>
<dbReference type="PANTHER" id="PTHR33478">
    <property type="entry name" value="EXTRACELLULAR METALLOPROTEINASE MEP"/>
    <property type="match status" value="1"/>
</dbReference>
<dbReference type="PRINTS" id="PR00999">
    <property type="entry name" value="FUNGALYSIN"/>
</dbReference>
<dbReference type="InterPro" id="IPR050371">
    <property type="entry name" value="Fungal_virulence_M36"/>
</dbReference>
<feature type="signal peptide" evidence="13">
    <location>
        <begin position="1"/>
        <end position="22"/>
    </location>
</feature>
<dbReference type="GO" id="GO:0005615">
    <property type="term" value="C:extracellular space"/>
    <property type="evidence" value="ECO:0007669"/>
    <property type="project" value="InterPro"/>
</dbReference>
<evidence type="ECO:0000256" key="13">
    <source>
        <dbReference type="RuleBase" id="RU364017"/>
    </source>
</evidence>
<comment type="similarity">
    <text evidence="2 13">Belongs to the peptidase M36 family.</text>
</comment>
<gene>
    <name evidence="15" type="ORF">GSI_05211</name>
</gene>
<evidence type="ECO:0000259" key="14">
    <source>
        <dbReference type="Pfam" id="PF07504"/>
    </source>
</evidence>
<dbReference type="OrthoDB" id="3227768at2759"/>
<dbReference type="Gene3D" id="3.10.170.10">
    <property type="match status" value="1"/>
</dbReference>
<evidence type="ECO:0000256" key="2">
    <source>
        <dbReference type="ARBA" id="ARBA00006006"/>
    </source>
</evidence>
<keyword evidence="9 13" id="KW-0482">Metalloprotease</keyword>
<keyword evidence="6 13" id="KW-0732">Signal</keyword>
<dbReference type="InterPro" id="IPR027268">
    <property type="entry name" value="Peptidase_M4/M1_CTD_sf"/>
</dbReference>
<dbReference type="CDD" id="cd09596">
    <property type="entry name" value="M36"/>
    <property type="match status" value="1"/>
</dbReference>
<dbReference type="AlphaFoldDB" id="A0A2G8SFZ7"/>
<accession>A0A2G8SFZ7</accession>
<dbReference type="Pfam" id="PF07504">
    <property type="entry name" value="FTP"/>
    <property type="match status" value="1"/>
</dbReference>
<dbReference type="EC" id="3.4.24.-" evidence="13"/>
<feature type="binding site" evidence="12">
    <location>
        <position position="399"/>
    </location>
    <ligand>
        <name>Zn(2+)</name>
        <dbReference type="ChEBI" id="CHEBI:29105"/>
        <note>catalytic</note>
    </ligand>
</feature>
<comment type="caution">
    <text evidence="15">The sequence shown here is derived from an EMBL/GenBank/DDBJ whole genome shotgun (WGS) entry which is preliminary data.</text>
</comment>
<evidence type="ECO:0000313" key="16">
    <source>
        <dbReference type="Proteomes" id="UP000230002"/>
    </source>
</evidence>
<dbReference type="EMBL" id="AYKW01000010">
    <property type="protein sequence ID" value="PIL32508.1"/>
    <property type="molecule type" value="Genomic_DNA"/>
</dbReference>
<feature type="domain" description="FTP" evidence="14">
    <location>
        <begin position="105"/>
        <end position="141"/>
    </location>
</feature>
<feature type="binding site" evidence="12">
    <location>
        <position position="395"/>
    </location>
    <ligand>
        <name>Zn(2+)</name>
        <dbReference type="ChEBI" id="CHEBI:29105"/>
        <note>catalytic</note>
    </ligand>
</feature>
<keyword evidence="8 12" id="KW-0862">Zinc</keyword>
<evidence type="ECO:0000256" key="8">
    <source>
        <dbReference type="ARBA" id="ARBA00022833"/>
    </source>
</evidence>
<keyword evidence="16" id="KW-1185">Reference proteome</keyword>
<evidence type="ECO:0000256" key="1">
    <source>
        <dbReference type="ARBA" id="ARBA00004613"/>
    </source>
</evidence>
<proteinExistence type="inferred from homology"/>
<evidence type="ECO:0000313" key="15">
    <source>
        <dbReference type="EMBL" id="PIL32508.1"/>
    </source>
</evidence>
<keyword evidence="4 13" id="KW-0645">Protease</keyword>
<evidence type="ECO:0000256" key="6">
    <source>
        <dbReference type="ARBA" id="ARBA00022729"/>
    </source>
</evidence>
<protein>
    <recommendedName>
        <fullName evidence="13">Extracellular metalloproteinase</fullName>
        <ecNumber evidence="13">3.4.24.-</ecNumber>
    </recommendedName>
    <alternativeName>
        <fullName evidence="13">Fungalysin</fullName>
    </alternativeName>
</protein>
<feature type="active site" evidence="11">
    <location>
        <position position="396"/>
    </location>
</feature>
<name>A0A2G8SFZ7_9APHY</name>
<dbReference type="InterPro" id="IPR001842">
    <property type="entry name" value="Peptidase_M36"/>
</dbReference>
<dbReference type="Proteomes" id="UP000230002">
    <property type="component" value="Unassembled WGS sequence"/>
</dbReference>
<evidence type="ECO:0000256" key="7">
    <source>
        <dbReference type="ARBA" id="ARBA00022801"/>
    </source>
</evidence>
<dbReference type="GO" id="GO:0006508">
    <property type="term" value="P:proteolysis"/>
    <property type="evidence" value="ECO:0007669"/>
    <property type="project" value="UniProtKB-KW"/>
</dbReference>
<feature type="binding site" evidence="12">
    <location>
        <position position="424"/>
    </location>
    <ligand>
        <name>Zn(2+)</name>
        <dbReference type="ChEBI" id="CHEBI:29105"/>
        <note>catalytic</note>
    </ligand>
</feature>
<evidence type="ECO:0000256" key="12">
    <source>
        <dbReference type="PIRSR" id="PIRSR601842-2"/>
    </source>
</evidence>
<comment type="cofactor">
    <cofactor evidence="12">
        <name>Zn(2+)</name>
        <dbReference type="ChEBI" id="CHEBI:29105"/>
    </cofactor>
    <text evidence="12">Binds 1 zinc ion per subunit.</text>
</comment>
<keyword evidence="10 13" id="KW-0865">Zymogen</keyword>
<sequence length="589" mass="63243">MQFSASFVRAVYAAIMLASAAAAMPFAGSVKHTTMHVRAIGAGKTVESFHPESTFETFGVDGIDHPLSARAEFSLEDAAVSFVQSKLNITGDAAAYRTGYSNDVVQHAYIHQQINGVPVANAVANVAFNRANKVVSFGSSFVNVPSNVPSATPSVSEADAISKAEGELGGKYNGHPTKLEFVAKQDGSVALAHVVQVRDDSQALWVEAFVLTDFVSHASYRVVPIVEQTLLQGFQTLVNPQNLNASPCGWHSDCVNNTTDTSGNNVVTFVGSSTTQQSSAPLNFVYFQDPTVNPDALQSNIDAARVNAFYVVNTVHDFSYLYGFTEAAFNFQGSNFGRGGACNDRVQVSVQDPSGTNNAFFSTPPDGQSGLMSMFLFTRSVPERDGALENDLVVHENTHGITNRMTGGGTGRCLQTLEASGLGEGWSDALAEWTEHTSAAVPDWVFMPYVWNSAAGARNYPYSTNTATNPLRYSSLLLLNEAHDIGEVWANMLHNVYAQLVAARGFSATAMTDPTTTGGNTVFLHLFIDALAIQPCNPTFVDARNAWIQADANRYNSANYCLLWRTFASRGLGVNAALHIDDFSVPLGC</sequence>
<reference evidence="15 16" key="1">
    <citation type="journal article" date="2015" name="Sci. Rep.">
        <title>Chromosome-level genome map provides insights into diverse defense mechanisms in the medicinal fungus Ganoderma sinense.</title>
        <authorList>
            <person name="Zhu Y."/>
            <person name="Xu J."/>
            <person name="Sun C."/>
            <person name="Zhou S."/>
            <person name="Xu H."/>
            <person name="Nelson D.R."/>
            <person name="Qian J."/>
            <person name="Song J."/>
            <person name="Luo H."/>
            <person name="Xiang L."/>
            <person name="Li Y."/>
            <person name="Xu Z."/>
            <person name="Ji A."/>
            <person name="Wang L."/>
            <person name="Lu S."/>
            <person name="Hayward A."/>
            <person name="Sun W."/>
            <person name="Li X."/>
            <person name="Schwartz D.C."/>
            <person name="Wang Y."/>
            <person name="Chen S."/>
        </authorList>
    </citation>
    <scope>NUCLEOTIDE SEQUENCE [LARGE SCALE GENOMIC DNA]</scope>
    <source>
        <strain evidence="15 16">ZZ0214-1</strain>
    </source>
</reference>
<feature type="chain" id="PRO_5013430957" description="Extracellular metalloproteinase" evidence="13">
    <location>
        <begin position="23"/>
        <end position="589"/>
    </location>
</feature>
<keyword evidence="7 13" id="KW-0378">Hydrolase</keyword>
<dbReference type="Gene3D" id="1.10.390.10">
    <property type="entry name" value="Neutral Protease Domain 2"/>
    <property type="match status" value="1"/>
</dbReference>
<evidence type="ECO:0000256" key="9">
    <source>
        <dbReference type="ARBA" id="ARBA00023049"/>
    </source>
</evidence>
<dbReference type="PANTHER" id="PTHR33478:SF1">
    <property type="entry name" value="EXTRACELLULAR METALLOPROTEINASE MEP"/>
    <property type="match status" value="1"/>
</dbReference>
<dbReference type="Pfam" id="PF02128">
    <property type="entry name" value="Peptidase_M36"/>
    <property type="match status" value="1"/>
</dbReference>
<feature type="binding site" evidence="12">
    <location>
        <position position="217"/>
    </location>
    <ligand>
        <name>Zn(2+)</name>
        <dbReference type="ChEBI" id="CHEBI:29105"/>
        <note>catalytic</note>
    </ligand>
</feature>